<keyword evidence="6" id="KW-1185">Reference proteome</keyword>
<evidence type="ECO:0000259" key="2">
    <source>
        <dbReference type="Pfam" id="PF02481"/>
    </source>
</evidence>
<dbReference type="Pfam" id="PF02481">
    <property type="entry name" value="DNA_processg_A"/>
    <property type="match status" value="1"/>
</dbReference>
<comment type="caution">
    <text evidence="5">The sequence shown here is derived from an EMBL/GenBank/DDBJ whole genome shotgun (WGS) entry which is preliminary data.</text>
</comment>
<protein>
    <submittedName>
        <fullName evidence="5">DNA-processing protein DprA</fullName>
    </submittedName>
</protein>
<dbReference type="Gene3D" id="3.40.50.450">
    <property type="match status" value="1"/>
</dbReference>
<dbReference type="NCBIfam" id="TIGR00732">
    <property type="entry name" value="dprA"/>
    <property type="match status" value="1"/>
</dbReference>
<name>A0ABV8CMA2_9GAMM</name>
<evidence type="ECO:0000256" key="1">
    <source>
        <dbReference type="ARBA" id="ARBA00006525"/>
    </source>
</evidence>
<proteinExistence type="inferred from homology"/>
<gene>
    <name evidence="5" type="primary">dprA</name>
    <name evidence="5" type="ORF">ACFOSS_07705</name>
</gene>
<dbReference type="RefSeq" id="WP_377151630.1">
    <property type="nucleotide sequence ID" value="NZ_JBHSAF010000007.1"/>
</dbReference>
<dbReference type="Gene3D" id="1.10.10.10">
    <property type="entry name" value="Winged helix-like DNA-binding domain superfamily/Winged helix DNA-binding domain"/>
    <property type="match status" value="1"/>
</dbReference>
<feature type="domain" description="DprA winged helix" evidence="3">
    <location>
        <begin position="300"/>
        <end position="357"/>
    </location>
</feature>
<dbReference type="InterPro" id="IPR003488">
    <property type="entry name" value="DprA"/>
</dbReference>
<evidence type="ECO:0000313" key="5">
    <source>
        <dbReference type="EMBL" id="MFC3913345.1"/>
    </source>
</evidence>
<accession>A0ABV8CMA2</accession>
<evidence type="ECO:0000259" key="3">
    <source>
        <dbReference type="Pfam" id="PF17782"/>
    </source>
</evidence>
<dbReference type="InterPro" id="IPR041614">
    <property type="entry name" value="DprA_WH"/>
</dbReference>
<dbReference type="EMBL" id="JBHSAF010000007">
    <property type="protein sequence ID" value="MFC3913345.1"/>
    <property type="molecule type" value="Genomic_DNA"/>
</dbReference>
<organism evidence="5 6">
    <name type="scientific">Pseudaeromonas sharmana</name>
    <dbReference type="NCBI Taxonomy" id="328412"/>
    <lineage>
        <taxon>Bacteria</taxon>
        <taxon>Pseudomonadati</taxon>
        <taxon>Pseudomonadota</taxon>
        <taxon>Gammaproteobacteria</taxon>
        <taxon>Aeromonadales</taxon>
        <taxon>Aeromonadaceae</taxon>
        <taxon>Pseudaeromonas</taxon>
    </lineage>
</organism>
<dbReference type="PANTHER" id="PTHR43022:SF1">
    <property type="entry name" value="PROTEIN SMF"/>
    <property type="match status" value="1"/>
</dbReference>
<feature type="domain" description="Smf/DprA SLOG" evidence="2">
    <location>
        <begin position="82"/>
        <end position="291"/>
    </location>
</feature>
<dbReference type="Proteomes" id="UP001595692">
    <property type="component" value="Unassembled WGS sequence"/>
</dbReference>
<dbReference type="PANTHER" id="PTHR43022">
    <property type="entry name" value="PROTEIN SMF"/>
    <property type="match status" value="1"/>
</dbReference>
<reference evidence="6" key="1">
    <citation type="journal article" date="2019" name="Int. J. Syst. Evol. Microbiol.">
        <title>The Global Catalogue of Microorganisms (GCM) 10K type strain sequencing project: providing services to taxonomists for standard genome sequencing and annotation.</title>
        <authorList>
            <consortium name="The Broad Institute Genomics Platform"/>
            <consortium name="The Broad Institute Genome Sequencing Center for Infectious Disease"/>
            <person name="Wu L."/>
            <person name="Ma J."/>
        </authorList>
    </citation>
    <scope>NUCLEOTIDE SEQUENCE [LARGE SCALE GENOMIC DNA]</scope>
    <source>
        <strain evidence="6">CCUG 54939</strain>
    </source>
</reference>
<dbReference type="Pfam" id="PF17782">
    <property type="entry name" value="WHD_DprA"/>
    <property type="match status" value="1"/>
</dbReference>
<evidence type="ECO:0000313" key="6">
    <source>
        <dbReference type="Proteomes" id="UP001595692"/>
    </source>
</evidence>
<dbReference type="InterPro" id="IPR057338">
    <property type="entry name" value="DprA_SAM"/>
</dbReference>
<dbReference type="InterPro" id="IPR057666">
    <property type="entry name" value="DrpA_SLOG"/>
</dbReference>
<feature type="domain" description="Smf/DprA SAM" evidence="4">
    <location>
        <begin position="10"/>
        <end position="61"/>
    </location>
</feature>
<dbReference type="Pfam" id="PF25317">
    <property type="entry name" value="SAM_SMF"/>
    <property type="match status" value="1"/>
</dbReference>
<comment type="similarity">
    <text evidence="1">Belongs to the DprA/Smf family.</text>
</comment>
<evidence type="ECO:0000259" key="4">
    <source>
        <dbReference type="Pfam" id="PF25317"/>
    </source>
</evidence>
<dbReference type="SUPFAM" id="SSF102405">
    <property type="entry name" value="MCP/YpsA-like"/>
    <property type="match status" value="1"/>
</dbReference>
<dbReference type="InterPro" id="IPR036388">
    <property type="entry name" value="WH-like_DNA-bd_sf"/>
</dbReference>
<sequence>MLNHNLAVLQTWLALSSVRGLGASRLRRLLAHASPELLLDFPDARLSSLGLTPEQIHLFRSNAKRHSPAVEQWISASTHRHIISCQCAEFPSQLNEAPSAPVLLFVEGDLGNLLLPQIAMVGTRNPTPGGMAAARNLTQELVAKGFVITSGLALGIDAECHRCCVDLGRQTIAVLGSGLANCYPRRNQLLARRILETGGTLVSEFLPDVAPRPEFFPMRNRIISGLSLGTVVVEASVRSGSLITARYALEQGREVFAVPGAIHNPAVAGCLHLIQQGAKLITCAADIEEEVRWQIPVSSKRLSPDRSLPRPPLLDNVGYESTSIDEIVANSGLALTDVMQALLMLEMAGEIESVPGGYVRARRD</sequence>